<dbReference type="InterPro" id="IPR020846">
    <property type="entry name" value="MFS_dom"/>
</dbReference>
<dbReference type="GO" id="GO:0016020">
    <property type="term" value="C:membrane"/>
    <property type="evidence" value="ECO:0007669"/>
    <property type="project" value="UniProtKB-SubCell"/>
</dbReference>
<proteinExistence type="inferred from homology"/>
<evidence type="ECO:0000313" key="10">
    <source>
        <dbReference type="EMBL" id="KAJ4336329.1"/>
    </source>
</evidence>
<dbReference type="FunFam" id="1.20.1250.20:FF:000061">
    <property type="entry name" value="MFS sugar transporter"/>
    <property type="match status" value="1"/>
</dbReference>
<feature type="transmembrane region" description="Helical" evidence="8">
    <location>
        <begin position="456"/>
        <end position="479"/>
    </location>
</feature>
<evidence type="ECO:0000259" key="9">
    <source>
        <dbReference type="PROSITE" id="PS50850"/>
    </source>
</evidence>
<dbReference type="InterPro" id="IPR050360">
    <property type="entry name" value="MFS_Sugar_Transporters"/>
</dbReference>
<feature type="transmembrane region" description="Helical" evidence="8">
    <location>
        <begin position="149"/>
        <end position="168"/>
    </location>
</feature>
<evidence type="ECO:0000256" key="7">
    <source>
        <dbReference type="SAM" id="MobiDB-lite"/>
    </source>
</evidence>
<feature type="transmembrane region" description="Helical" evidence="8">
    <location>
        <begin position="262"/>
        <end position="280"/>
    </location>
</feature>
<feature type="region of interest" description="Disordered" evidence="7">
    <location>
        <begin position="636"/>
        <end position="656"/>
    </location>
</feature>
<feature type="domain" description="Major facilitator superfamily (MFS) profile" evidence="9">
    <location>
        <begin position="82"/>
        <end position="584"/>
    </location>
</feature>
<feature type="transmembrane region" description="Helical" evidence="8">
    <location>
        <begin position="491"/>
        <end position="517"/>
    </location>
</feature>
<dbReference type="PROSITE" id="PS50850">
    <property type="entry name" value="MFS"/>
    <property type="match status" value="1"/>
</dbReference>
<keyword evidence="4 8" id="KW-0812">Transmembrane</keyword>
<sequence length="656" mass="72330">MDSRKNSEKSDLHDERLETTPFSPNDALYDTPATQHEEGVAQEKAADRRGGLAGMFQKLGNLPEWNVPGHGQLRGKALNNGIAWASCLAFLMFGYDQGVMSGLLTLDDFQRHFPLMTPLSRANNLCWLDSPDNTIRDEQMCTGDANTQAAAVALYQVGCFLGAVLILFYGEDWGRKSSTFWGSFIMVVGTIFQVAAGGTNGGDAVAYAALIVGRVVGGIGNGMVTSSKLRAIGHLFKHTLTSMTAIPTWQSECAKPEKRGRLIITSGAIIVAGVMISYWVGYGFYFLPAGMSYSSVRWRFPVAFQSFFTIVVMYMLLYLPDSPRWLMMRGREQEAKDLLARLADADIDSEVVALELSNIKEALAAQSSLGGFKMRELLTNGPSQNLRRTLLGIAAQFFQQICGINPITYYATFVFENSLGFGPDMSRLLAAANGTEYFLAGLIAIPLIERVGRRKLMLFGAFGQMSSMIILAGSSSTAVVDDLGAPRLNTLYGVLATVFLFGFNTFFAIGWLGMTWLYPAEITNLRIRIQANALSTCSNWLSNFLIVMITPPAFANLQYNTYTMFAVFNAALLPAVYFFFPEPKGRSLEELDVIFAKAHAEGVSPVKMAKNMPKLEGRDLDIEIARYWGGDVEEARRSVTSIQERERRRGYADARE</sequence>
<dbReference type="InterPro" id="IPR036259">
    <property type="entry name" value="MFS_trans_sf"/>
</dbReference>
<evidence type="ECO:0000313" key="11">
    <source>
        <dbReference type="Proteomes" id="UP001140562"/>
    </source>
</evidence>
<dbReference type="PROSITE" id="PS00216">
    <property type="entry name" value="SUGAR_TRANSPORT_1"/>
    <property type="match status" value="1"/>
</dbReference>
<keyword evidence="3" id="KW-0813">Transport</keyword>
<evidence type="ECO:0000256" key="6">
    <source>
        <dbReference type="ARBA" id="ARBA00023136"/>
    </source>
</evidence>
<dbReference type="AlphaFoldDB" id="A0A9W8WZU8"/>
<evidence type="ECO:0000256" key="2">
    <source>
        <dbReference type="ARBA" id="ARBA00010992"/>
    </source>
</evidence>
<feature type="transmembrane region" description="Helical" evidence="8">
    <location>
        <begin position="562"/>
        <end position="580"/>
    </location>
</feature>
<dbReference type="SUPFAM" id="SSF103473">
    <property type="entry name" value="MFS general substrate transporter"/>
    <property type="match status" value="1"/>
</dbReference>
<protein>
    <recommendedName>
        <fullName evidence="9">Major facilitator superfamily (MFS) profile domain-containing protein</fullName>
    </recommendedName>
</protein>
<reference evidence="10" key="1">
    <citation type="submission" date="2022-10" db="EMBL/GenBank/DDBJ databases">
        <title>Tapping the CABI collections for fungal endophytes: first genome assemblies for Collariella, Neodidymelliopsis, Ascochyta clinopodiicola, Didymella pomorum, Didymosphaeria variabile, Neocosmospora piperis and Neocucurbitaria cava.</title>
        <authorList>
            <person name="Hill R."/>
        </authorList>
    </citation>
    <scope>NUCLEOTIDE SEQUENCE</scope>
    <source>
        <strain evidence="10">IMI 360193</strain>
    </source>
</reference>
<dbReference type="OrthoDB" id="6612291at2759"/>
<feature type="transmembrane region" description="Helical" evidence="8">
    <location>
        <begin position="529"/>
        <end position="550"/>
    </location>
</feature>
<accession>A0A9W8WZU8</accession>
<feature type="transmembrane region" description="Helical" evidence="8">
    <location>
        <begin position="204"/>
        <end position="224"/>
    </location>
</feature>
<evidence type="ECO:0000256" key="4">
    <source>
        <dbReference type="ARBA" id="ARBA00022692"/>
    </source>
</evidence>
<feature type="compositionally biased region" description="Basic and acidic residues" evidence="7">
    <location>
        <begin position="1"/>
        <end position="18"/>
    </location>
</feature>
<comment type="subcellular location">
    <subcellularLocation>
        <location evidence="1">Membrane</location>
        <topology evidence="1">Multi-pass membrane protein</topology>
    </subcellularLocation>
</comment>
<feature type="transmembrane region" description="Helical" evidence="8">
    <location>
        <begin position="77"/>
        <end position="95"/>
    </location>
</feature>
<comment type="similarity">
    <text evidence="2">Belongs to the major facilitator superfamily. Sugar transporter (TC 2.A.1.1) family.</text>
</comment>
<feature type="region of interest" description="Disordered" evidence="7">
    <location>
        <begin position="1"/>
        <end position="41"/>
    </location>
</feature>
<organism evidence="10 11">
    <name type="scientific">Didymella glomerata</name>
    <dbReference type="NCBI Taxonomy" id="749621"/>
    <lineage>
        <taxon>Eukaryota</taxon>
        <taxon>Fungi</taxon>
        <taxon>Dikarya</taxon>
        <taxon>Ascomycota</taxon>
        <taxon>Pezizomycotina</taxon>
        <taxon>Dothideomycetes</taxon>
        <taxon>Pleosporomycetidae</taxon>
        <taxon>Pleosporales</taxon>
        <taxon>Pleosporineae</taxon>
        <taxon>Didymellaceae</taxon>
        <taxon>Didymella</taxon>
    </lineage>
</organism>
<dbReference type="PANTHER" id="PTHR48022:SF68">
    <property type="entry name" value="MAJOR FACILITATOR SUPERFAMILY (MFS) PROFILE DOMAIN-CONTAINING PROTEIN-RELATED"/>
    <property type="match status" value="1"/>
</dbReference>
<dbReference type="InterPro" id="IPR003663">
    <property type="entry name" value="Sugar/inositol_transpt"/>
</dbReference>
<dbReference type="Gene3D" id="1.20.1250.20">
    <property type="entry name" value="MFS general substrate transporter like domains"/>
    <property type="match status" value="1"/>
</dbReference>
<evidence type="ECO:0000256" key="5">
    <source>
        <dbReference type="ARBA" id="ARBA00022989"/>
    </source>
</evidence>
<name>A0A9W8WZU8_9PLEO</name>
<dbReference type="PANTHER" id="PTHR48022">
    <property type="entry name" value="PLASTIDIC GLUCOSE TRANSPORTER 4"/>
    <property type="match status" value="1"/>
</dbReference>
<keyword evidence="5 8" id="KW-1133">Transmembrane helix</keyword>
<dbReference type="GO" id="GO:0005351">
    <property type="term" value="F:carbohydrate:proton symporter activity"/>
    <property type="evidence" value="ECO:0007669"/>
    <property type="project" value="TreeGrafter"/>
</dbReference>
<evidence type="ECO:0000256" key="3">
    <source>
        <dbReference type="ARBA" id="ARBA00022448"/>
    </source>
</evidence>
<keyword evidence="6 8" id="KW-0472">Membrane</keyword>
<dbReference type="Pfam" id="PF00083">
    <property type="entry name" value="Sugar_tr"/>
    <property type="match status" value="2"/>
</dbReference>
<evidence type="ECO:0000256" key="1">
    <source>
        <dbReference type="ARBA" id="ARBA00004141"/>
    </source>
</evidence>
<dbReference type="InterPro" id="IPR005829">
    <property type="entry name" value="Sugar_transporter_CS"/>
</dbReference>
<comment type="caution">
    <text evidence="10">The sequence shown here is derived from an EMBL/GenBank/DDBJ whole genome shotgun (WGS) entry which is preliminary data.</text>
</comment>
<keyword evidence="11" id="KW-1185">Reference proteome</keyword>
<dbReference type="EMBL" id="JAPEUV010000050">
    <property type="protein sequence ID" value="KAJ4336329.1"/>
    <property type="molecule type" value="Genomic_DNA"/>
</dbReference>
<feature type="transmembrane region" description="Helical" evidence="8">
    <location>
        <begin position="180"/>
        <end position="198"/>
    </location>
</feature>
<dbReference type="InterPro" id="IPR005828">
    <property type="entry name" value="MFS_sugar_transport-like"/>
</dbReference>
<dbReference type="Proteomes" id="UP001140562">
    <property type="component" value="Unassembled WGS sequence"/>
</dbReference>
<evidence type="ECO:0000256" key="8">
    <source>
        <dbReference type="SAM" id="Phobius"/>
    </source>
</evidence>
<feature type="transmembrane region" description="Helical" evidence="8">
    <location>
        <begin position="300"/>
        <end position="319"/>
    </location>
</feature>
<gene>
    <name evidence="10" type="ORF">N0V87_005480</name>
</gene>
<dbReference type="PRINTS" id="PR00171">
    <property type="entry name" value="SUGRTRNSPORT"/>
</dbReference>